<dbReference type="EMBL" id="CABPRJ010001443">
    <property type="protein sequence ID" value="VVC37215.1"/>
    <property type="molecule type" value="Genomic_DNA"/>
</dbReference>
<dbReference type="GO" id="GO:0005634">
    <property type="term" value="C:nucleus"/>
    <property type="evidence" value="ECO:0007669"/>
    <property type="project" value="UniProtKB-SubCell"/>
</dbReference>
<proteinExistence type="predicted"/>
<keyword evidence="3" id="KW-0238">DNA-binding</keyword>
<feature type="domain" description="HTH psq-type" evidence="2">
    <location>
        <begin position="5"/>
        <end position="57"/>
    </location>
</feature>
<evidence type="ECO:0000259" key="2">
    <source>
        <dbReference type="Pfam" id="PF04218"/>
    </source>
</evidence>
<accession>A0A5E4N067</accession>
<name>A0A5E4N067_9HEMI</name>
<comment type="subcellular location">
    <subcellularLocation>
        <location evidence="1">Nucleus</location>
    </subcellularLocation>
</comment>
<dbReference type="Proteomes" id="UP000325440">
    <property type="component" value="Unassembled WGS sequence"/>
</dbReference>
<dbReference type="GO" id="GO:0003677">
    <property type="term" value="F:DNA binding"/>
    <property type="evidence" value="ECO:0007669"/>
    <property type="project" value="UniProtKB-KW"/>
</dbReference>
<dbReference type="InterPro" id="IPR007889">
    <property type="entry name" value="HTH_Psq"/>
</dbReference>
<dbReference type="InterPro" id="IPR009057">
    <property type="entry name" value="Homeodomain-like_sf"/>
</dbReference>
<gene>
    <name evidence="3" type="ORF">CINCED_3A021648</name>
</gene>
<sequence length="74" mass="8687">MSLAKRVLKMLTYKEKTAAIREVENRLKTKSLIAKEFGIPLNTLSTCLKNKETILKRSREPENPEVDECIYKWF</sequence>
<keyword evidence="3" id="KW-0371">Homeobox</keyword>
<evidence type="ECO:0000256" key="1">
    <source>
        <dbReference type="ARBA" id="ARBA00004123"/>
    </source>
</evidence>
<keyword evidence="4" id="KW-1185">Reference proteome</keyword>
<dbReference type="OrthoDB" id="6601468at2759"/>
<dbReference type="SUPFAM" id="SSF46689">
    <property type="entry name" value="Homeodomain-like"/>
    <property type="match status" value="1"/>
</dbReference>
<organism evidence="3 4">
    <name type="scientific">Cinara cedri</name>
    <dbReference type="NCBI Taxonomy" id="506608"/>
    <lineage>
        <taxon>Eukaryota</taxon>
        <taxon>Metazoa</taxon>
        <taxon>Ecdysozoa</taxon>
        <taxon>Arthropoda</taxon>
        <taxon>Hexapoda</taxon>
        <taxon>Insecta</taxon>
        <taxon>Pterygota</taxon>
        <taxon>Neoptera</taxon>
        <taxon>Paraneoptera</taxon>
        <taxon>Hemiptera</taxon>
        <taxon>Sternorrhyncha</taxon>
        <taxon>Aphidomorpha</taxon>
        <taxon>Aphidoidea</taxon>
        <taxon>Aphididae</taxon>
        <taxon>Lachninae</taxon>
        <taxon>Cinara</taxon>
    </lineage>
</organism>
<dbReference type="Pfam" id="PF04218">
    <property type="entry name" value="CENP-B_N"/>
    <property type="match status" value="1"/>
</dbReference>
<dbReference type="Gene3D" id="1.10.10.60">
    <property type="entry name" value="Homeodomain-like"/>
    <property type="match status" value="1"/>
</dbReference>
<protein>
    <submittedName>
        <fullName evidence="3">DNA binding HTH domain, Psq-type,Homeobox domain-like</fullName>
    </submittedName>
</protein>
<evidence type="ECO:0000313" key="3">
    <source>
        <dbReference type="EMBL" id="VVC37215.1"/>
    </source>
</evidence>
<reference evidence="3 4" key="1">
    <citation type="submission" date="2019-08" db="EMBL/GenBank/DDBJ databases">
        <authorList>
            <person name="Alioto T."/>
            <person name="Alioto T."/>
            <person name="Gomez Garrido J."/>
        </authorList>
    </citation>
    <scope>NUCLEOTIDE SEQUENCE [LARGE SCALE GENOMIC DNA]</scope>
</reference>
<evidence type="ECO:0000313" key="4">
    <source>
        <dbReference type="Proteomes" id="UP000325440"/>
    </source>
</evidence>
<dbReference type="AlphaFoldDB" id="A0A5E4N067"/>